<dbReference type="EMBL" id="CP028942">
    <property type="protein sequence ID" value="QKM65737.1"/>
    <property type="molecule type" value="Genomic_DNA"/>
</dbReference>
<keyword evidence="2" id="KW-1185">Reference proteome</keyword>
<gene>
    <name evidence="1" type="ORF">DCO17_08180</name>
</gene>
<organism evidence="1 2">
    <name type="scientific">Polynucleobacter tropicus</name>
    <dbReference type="NCBI Taxonomy" id="1743174"/>
    <lineage>
        <taxon>Bacteria</taxon>
        <taxon>Pseudomonadati</taxon>
        <taxon>Pseudomonadota</taxon>
        <taxon>Betaproteobacteria</taxon>
        <taxon>Burkholderiales</taxon>
        <taxon>Burkholderiaceae</taxon>
        <taxon>Polynucleobacter</taxon>
    </lineage>
</organism>
<evidence type="ECO:0000313" key="2">
    <source>
        <dbReference type="Proteomes" id="UP000503312"/>
    </source>
</evidence>
<accession>A0A6M9Q351</accession>
<reference evidence="1 2" key="1">
    <citation type="submission" date="2018-04" db="EMBL/GenBank/DDBJ databases">
        <title>Polynucleobacter sp. UH21B genome.</title>
        <authorList>
            <person name="Hahn M.W."/>
        </authorList>
    </citation>
    <scope>NUCLEOTIDE SEQUENCE [LARGE SCALE GENOMIC DNA]</scope>
    <source>
        <strain evidence="1 2">MWH-UH21B</strain>
    </source>
</reference>
<protein>
    <submittedName>
        <fullName evidence="1">Uncharacterized protein</fullName>
    </submittedName>
</protein>
<dbReference type="AlphaFoldDB" id="A0A6M9Q351"/>
<sequence length="258" mass="29226">MLHASAFGAEDEAKFSAEFQNVSKEYSRSRILEFWGYHEYHGNQNYADTLKLRYYQPLDIGSFQGTIRLDTSYVSSYGPSYPAQSTGQYSAGNTMLTAWGNHPHFFPEWGGNLGARVIFPFGNNGQWAIGPQVGASFRPKENAFLNLADFSPLARYMYGFDTKNNSFQVNPSQPPLVRNLQLFPTLGFQINPSTQIRFWDENGVIYNSAGGGWFVPLDAMVTHRLTKNFLFAIGASKQVVQTYNQYDWSIYGKLSFNF</sequence>
<evidence type="ECO:0000313" key="1">
    <source>
        <dbReference type="EMBL" id="QKM65737.1"/>
    </source>
</evidence>
<dbReference type="KEGG" id="ptrp:DCO17_08180"/>
<name>A0A6M9Q351_9BURK</name>
<dbReference type="Proteomes" id="UP000503312">
    <property type="component" value="Chromosome"/>
</dbReference>
<proteinExistence type="predicted"/>